<feature type="transmembrane region" description="Helical" evidence="6">
    <location>
        <begin position="20"/>
        <end position="41"/>
    </location>
</feature>
<dbReference type="PANTHER" id="PTHR30250">
    <property type="entry name" value="PST FAMILY PREDICTED COLANIC ACID TRANSPORTER"/>
    <property type="match status" value="1"/>
</dbReference>
<feature type="transmembrane region" description="Helical" evidence="6">
    <location>
        <begin position="369"/>
        <end position="388"/>
    </location>
</feature>
<gene>
    <name evidence="7" type="ORF">HELGO_WM8529</name>
</gene>
<keyword evidence="3 6" id="KW-0812">Transmembrane</keyword>
<feature type="transmembrane region" description="Helical" evidence="6">
    <location>
        <begin position="89"/>
        <end position="115"/>
    </location>
</feature>
<dbReference type="InterPro" id="IPR002797">
    <property type="entry name" value="Polysacc_synth"/>
</dbReference>
<dbReference type="EMBL" id="CACVAX010000052">
    <property type="protein sequence ID" value="CAA6818562.1"/>
    <property type="molecule type" value="Genomic_DNA"/>
</dbReference>
<keyword evidence="2" id="KW-1003">Cell membrane</keyword>
<dbReference type="GO" id="GO:0015297">
    <property type="term" value="F:antiporter activity"/>
    <property type="evidence" value="ECO:0007669"/>
    <property type="project" value="InterPro"/>
</dbReference>
<keyword evidence="4 6" id="KW-1133">Transmembrane helix</keyword>
<dbReference type="GO" id="GO:0005886">
    <property type="term" value="C:plasma membrane"/>
    <property type="evidence" value="ECO:0007669"/>
    <property type="project" value="UniProtKB-SubCell"/>
</dbReference>
<feature type="transmembrane region" description="Helical" evidence="6">
    <location>
        <begin position="300"/>
        <end position="317"/>
    </location>
</feature>
<reference evidence="7" key="1">
    <citation type="submission" date="2020-01" db="EMBL/GenBank/DDBJ databases">
        <authorList>
            <person name="Meier V. D."/>
            <person name="Meier V D."/>
        </authorList>
    </citation>
    <scope>NUCLEOTIDE SEQUENCE</scope>
    <source>
        <strain evidence="7">HLG_WM_MAG_04</strain>
    </source>
</reference>
<dbReference type="Pfam" id="PF01554">
    <property type="entry name" value="MatE"/>
    <property type="match status" value="1"/>
</dbReference>
<feature type="transmembrane region" description="Helical" evidence="6">
    <location>
        <begin position="151"/>
        <end position="171"/>
    </location>
</feature>
<comment type="subcellular location">
    <subcellularLocation>
        <location evidence="1">Cell membrane</location>
        <topology evidence="1">Multi-pass membrane protein</topology>
    </subcellularLocation>
</comment>
<protein>
    <submittedName>
        <fullName evidence="7">Uncharacterized protein</fullName>
    </submittedName>
</protein>
<proteinExistence type="predicted"/>
<dbReference type="Pfam" id="PF01943">
    <property type="entry name" value="Polysacc_synt"/>
    <property type="match status" value="1"/>
</dbReference>
<dbReference type="InterPro" id="IPR002528">
    <property type="entry name" value="MATE_fam"/>
</dbReference>
<evidence type="ECO:0000256" key="5">
    <source>
        <dbReference type="ARBA" id="ARBA00023136"/>
    </source>
</evidence>
<feature type="transmembrane region" description="Helical" evidence="6">
    <location>
        <begin position="177"/>
        <end position="200"/>
    </location>
</feature>
<feature type="transmembrane region" description="Helical" evidence="6">
    <location>
        <begin position="234"/>
        <end position="256"/>
    </location>
</feature>
<dbReference type="AlphaFoldDB" id="A0A6S6TCI7"/>
<accession>A0A6S6TCI7</accession>
<name>A0A6S6TCI7_9BACT</name>
<dbReference type="GO" id="GO:0042910">
    <property type="term" value="F:xenobiotic transmembrane transporter activity"/>
    <property type="evidence" value="ECO:0007669"/>
    <property type="project" value="InterPro"/>
</dbReference>
<dbReference type="CDD" id="cd13128">
    <property type="entry name" value="MATE_Wzx_like"/>
    <property type="match status" value="1"/>
</dbReference>
<feature type="transmembrane region" description="Helical" evidence="6">
    <location>
        <begin position="394"/>
        <end position="413"/>
    </location>
</feature>
<evidence type="ECO:0000256" key="1">
    <source>
        <dbReference type="ARBA" id="ARBA00004651"/>
    </source>
</evidence>
<evidence type="ECO:0000256" key="3">
    <source>
        <dbReference type="ARBA" id="ARBA00022692"/>
    </source>
</evidence>
<organism evidence="7">
    <name type="scientific">uncultured Sulfurovum sp</name>
    <dbReference type="NCBI Taxonomy" id="269237"/>
    <lineage>
        <taxon>Bacteria</taxon>
        <taxon>Pseudomonadati</taxon>
        <taxon>Campylobacterota</taxon>
        <taxon>Epsilonproteobacteria</taxon>
        <taxon>Campylobacterales</taxon>
        <taxon>Sulfurovaceae</taxon>
        <taxon>Sulfurovum</taxon>
        <taxon>environmental samples</taxon>
    </lineage>
</organism>
<feature type="transmembrane region" description="Helical" evidence="6">
    <location>
        <begin position="121"/>
        <end position="144"/>
    </location>
</feature>
<dbReference type="PANTHER" id="PTHR30250:SF11">
    <property type="entry name" value="O-ANTIGEN TRANSPORTER-RELATED"/>
    <property type="match status" value="1"/>
</dbReference>
<evidence type="ECO:0000256" key="6">
    <source>
        <dbReference type="SAM" id="Phobius"/>
    </source>
</evidence>
<sequence length="424" mass="49002">MKKTKELTTLQRLGDNFASLVTLQIVNYLLPLLLIPYLIRILGIESFGIYSFILAIIMYGVKMSDYGFELSATYHISLNRDKQEKLNEIFSSVLSIKLLISFAYLIIITLSIFFIDRLFNYKAFIFLSFGVLFGYVMFPVWLFQGMERMRYIMYLNGLSKLLFFVSVFIFVKSESDLYLLMLLNSVSMLIMGIFALYVALKDFNITFSFQAWDRLVFYLKDGWYIFTSKFAVEFYTTANIIILGFFATPLVVGYYAVSIKIIHALGSLLEPLTRTVYPYLIGVYKTSNANFILRNKQLGAVIFLIMLPISFLVWYFSASILDLITGEEVASLNIEILQVFSFSLVVYLYGTQFTNMLVTIKKTKILNQILFLAAGINVLFSPLLVYYFGVMGMVWLSVSLAFFMMFLKLYYLVSFFKKKPNIEL</sequence>
<keyword evidence="5 6" id="KW-0472">Membrane</keyword>
<evidence type="ECO:0000256" key="4">
    <source>
        <dbReference type="ARBA" id="ARBA00022989"/>
    </source>
</evidence>
<evidence type="ECO:0000313" key="7">
    <source>
        <dbReference type="EMBL" id="CAA6818562.1"/>
    </source>
</evidence>
<feature type="transmembrane region" description="Helical" evidence="6">
    <location>
        <begin position="47"/>
        <end position="68"/>
    </location>
</feature>
<evidence type="ECO:0000256" key="2">
    <source>
        <dbReference type="ARBA" id="ARBA00022475"/>
    </source>
</evidence>
<dbReference type="InterPro" id="IPR050833">
    <property type="entry name" value="Poly_Biosynth_Transport"/>
</dbReference>
<feature type="transmembrane region" description="Helical" evidence="6">
    <location>
        <begin position="329"/>
        <end position="349"/>
    </location>
</feature>